<keyword evidence="2" id="KW-0963">Cytoplasm</keyword>
<evidence type="ECO:0000256" key="4">
    <source>
        <dbReference type="ARBA" id="ARBA00038223"/>
    </source>
</evidence>
<dbReference type="Proteomes" id="UP000270296">
    <property type="component" value="Unassembled WGS sequence"/>
</dbReference>
<reference evidence="7" key="1">
    <citation type="submission" date="2016-06" db="UniProtKB">
        <authorList>
            <consortium name="WormBaseParasite"/>
        </authorList>
    </citation>
    <scope>IDENTIFICATION</scope>
</reference>
<dbReference type="PROSITE" id="PS51808">
    <property type="entry name" value="CHCH"/>
    <property type="match status" value="1"/>
</dbReference>
<sequence length="86" mass="10195">MSVYNTSQKMLPRDPPLKGSFPLDRDGYCKIAMLDYMICLHKNAATQEKCRQESKEYLECRMKHGLMDKEDWDKLGYDREKKSLEN</sequence>
<dbReference type="WBParaSite" id="SBAD_0000642201-mRNA-1">
    <property type="protein sequence ID" value="SBAD_0000642201-mRNA-1"/>
    <property type="gene ID" value="SBAD_0000642201"/>
</dbReference>
<reference evidence="5 6" key="2">
    <citation type="submission" date="2018-11" db="EMBL/GenBank/DDBJ databases">
        <authorList>
            <consortium name="Pathogen Informatics"/>
        </authorList>
    </citation>
    <scope>NUCLEOTIDE SEQUENCE [LARGE SCALE GENOMIC DNA]</scope>
</reference>
<proteinExistence type="inferred from homology"/>
<name>A0A183IRD7_9BILA</name>
<keyword evidence="3" id="KW-1015">Disulfide bond</keyword>
<keyword evidence="6" id="KW-1185">Reference proteome</keyword>
<dbReference type="EMBL" id="UZAM01009548">
    <property type="protein sequence ID" value="VDP09447.1"/>
    <property type="molecule type" value="Genomic_DNA"/>
</dbReference>
<evidence type="ECO:0000256" key="2">
    <source>
        <dbReference type="ARBA" id="ARBA00022490"/>
    </source>
</evidence>
<comment type="subcellular location">
    <subcellularLocation>
        <location evidence="1">Cytoplasm</location>
    </subcellularLocation>
</comment>
<organism evidence="7">
    <name type="scientific">Soboliphyme baturini</name>
    <dbReference type="NCBI Taxonomy" id="241478"/>
    <lineage>
        <taxon>Eukaryota</taxon>
        <taxon>Metazoa</taxon>
        <taxon>Ecdysozoa</taxon>
        <taxon>Nematoda</taxon>
        <taxon>Enoplea</taxon>
        <taxon>Dorylaimia</taxon>
        <taxon>Dioctophymatida</taxon>
        <taxon>Dioctophymatoidea</taxon>
        <taxon>Soboliphymatidae</taxon>
        <taxon>Soboliphyme</taxon>
    </lineage>
</organism>
<protein>
    <submittedName>
        <fullName evidence="7">CHCH domain-containing protein</fullName>
    </submittedName>
</protein>
<accession>A0A183IRD7</accession>
<evidence type="ECO:0000313" key="6">
    <source>
        <dbReference type="Proteomes" id="UP000270296"/>
    </source>
</evidence>
<dbReference type="PANTHER" id="PTHR21107:SF2">
    <property type="entry name" value="CYTOCHROME C OXIDASE ASSEMBLY PROTEIN COX19"/>
    <property type="match status" value="1"/>
</dbReference>
<dbReference type="OrthoDB" id="268594at2759"/>
<comment type="similarity">
    <text evidence="4">Belongs to the COX19 family.</text>
</comment>
<evidence type="ECO:0000313" key="7">
    <source>
        <dbReference type="WBParaSite" id="SBAD_0000642201-mRNA-1"/>
    </source>
</evidence>
<dbReference type="GO" id="GO:0005758">
    <property type="term" value="C:mitochondrial intermembrane space"/>
    <property type="evidence" value="ECO:0007669"/>
    <property type="project" value="TreeGrafter"/>
</dbReference>
<dbReference type="GO" id="GO:0033617">
    <property type="term" value="P:mitochondrial respiratory chain complex IV assembly"/>
    <property type="evidence" value="ECO:0007669"/>
    <property type="project" value="TreeGrafter"/>
</dbReference>
<evidence type="ECO:0000313" key="5">
    <source>
        <dbReference type="EMBL" id="VDP09447.1"/>
    </source>
</evidence>
<dbReference type="InterPro" id="IPR051383">
    <property type="entry name" value="COX19"/>
</dbReference>
<evidence type="ECO:0000256" key="3">
    <source>
        <dbReference type="ARBA" id="ARBA00023157"/>
    </source>
</evidence>
<gene>
    <name evidence="5" type="ORF">SBAD_LOCUS6184</name>
</gene>
<evidence type="ECO:0000256" key="1">
    <source>
        <dbReference type="ARBA" id="ARBA00004496"/>
    </source>
</evidence>
<dbReference type="AlphaFoldDB" id="A0A183IRD7"/>
<dbReference type="PANTHER" id="PTHR21107">
    <property type="entry name" value="CYTOCHROME C OXIDASE ASSEMBLY PROTEIN COX19"/>
    <property type="match status" value="1"/>
</dbReference>